<dbReference type="PROSITE" id="PS50404">
    <property type="entry name" value="GST_NTER"/>
    <property type="match status" value="1"/>
</dbReference>
<dbReference type="PANTHER" id="PTHR12782">
    <property type="entry name" value="MICROSOMAL PROSTAGLANDIN E SYNTHASE-2"/>
    <property type="match status" value="1"/>
</dbReference>
<name>A0A8D0BYC1_SALMN</name>
<keyword evidence="10" id="KW-1133">Transmembrane helix</keyword>
<dbReference type="SUPFAM" id="SSF47616">
    <property type="entry name" value="GST C-terminal domain-like"/>
    <property type="match status" value="1"/>
</dbReference>
<keyword evidence="11" id="KW-0443">Lipid metabolism</keyword>
<dbReference type="InterPro" id="IPR036282">
    <property type="entry name" value="Glutathione-S-Trfase_C_sf"/>
</dbReference>
<comment type="similarity">
    <text evidence="2">Belongs to the GST superfamily.</text>
</comment>
<comment type="subcellular location">
    <subcellularLocation>
        <location evidence="18">Endomembrane system</location>
        <topology evidence="18">Single-pass membrane protein</topology>
    </subcellularLocation>
</comment>
<dbReference type="InterPro" id="IPR034335">
    <property type="entry name" value="PGES2_C"/>
</dbReference>
<evidence type="ECO:0000256" key="1">
    <source>
        <dbReference type="ARBA" id="ARBA00004702"/>
    </source>
</evidence>
<dbReference type="GO" id="GO:0005829">
    <property type="term" value="C:cytosol"/>
    <property type="evidence" value="ECO:0007669"/>
    <property type="project" value="Ensembl"/>
</dbReference>
<evidence type="ECO:0000256" key="11">
    <source>
        <dbReference type="ARBA" id="ARBA00023098"/>
    </source>
</evidence>
<evidence type="ECO:0000256" key="17">
    <source>
        <dbReference type="ARBA" id="ARBA00031041"/>
    </source>
</evidence>
<keyword evidence="9" id="KW-0276">Fatty acid metabolism</keyword>
<dbReference type="Proteomes" id="UP000694421">
    <property type="component" value="Unplaced"/>
</dbReference>
<dbReference type="UniPathway" id="UPA00662"/>
<dbReference type="Gene3D" id="1.20.1050.10">
    <property type="match status" value="1"/>
</dbReference>
<evidence type="ECO:0000256" key="18">
    <source>
        <dbReference type="ARBA" id="ARBA00037847"/>
    </source>
</evidence>
<evidence type="ECO:0000256" key="3">
    <source>
        <dbReference type="ARBA" id="ARBA00012203"/>
    </source>
</evidence>
<dbReference type="InterPro" id="IPR034334">
    <property type="entry name" value="PGES2"/>
</dbReference>
<comment type="catalytic activity">
    <reaction evidence="16">
        <text>prostaglandin H2 = prostaglandin E2</text>
        <dbReference type="Rhea" id="RHEA:12893"/>
        <dbReference type="ChEBI" id="CHEBI:57405"/>
        <dbReference type="ChEBI" id="CHEBI:606564"/>
        <dbReference type="EC" id="5.3.99.3"/>
    </reaction>
    <physiologicalReaction direction="left-to-right" evidence="16">
        <dbReference type="Rhea" id="RHEA:12894"/>
    </physiologicalReaction>
</comment>
<evidence type="ECO:0000256" key="4">
    <source>
        <dbReference type="ARBA" id="ARBA00019474"/>
    </source>
</evidence>
<dbReference type="GO" id="GO:0019371">
    <property type="term" value="P:cyclooxygenase pathway"/>
    <property type="evidence" value="ECO:0007669"/>
    <property type="project" value="Ensembl"/>
</dbReference>
<dbReference type="CDD" id="cd03040">
    <property type="entry name" value="GST_N_mPGES2"/>
    <property type="match status" value="1"/>
</dbReference>
<dbReference type="GO" id="GO:0045893">
    <property type="term" value="P:positive regulation of DNA-templated transcription"/>
    <property type="evidence" value="ECO:0007669"/>
    <property type="project" value="Ensembl"/>
</dbReference>
<dbReference type="PANTHER" id="PTHR12782:SF5">
    <property type="entry name" value="PROSTAGLANDIN E SYNTHASE 2"/>
    <property type="match status" value="1"/>
</dbReference>
<keyword evidence="12" id="KW-0472">Membrane</keyword>
<dbReference type="GO" id="GO:0050220">
    <property type="term" value="F:prostaglandin-E synthase activity"/>
    <property type="evidence" value="ECO:0007669"/>
    <property type="project" value="UniProtKB-EC"/>
</dbReference>
<dbReference type="Ensembl" id="ENSSMRT00000017018.1">
    <property type="protein sequence ID" value="ENSSMRP00000014615.1"/>
    <property type="gene ID" value="ENSSMRG00000011378.1"/>
</dbReference>
<keyword evidence="7" id="KW-0643">Prostaglandin biosynthesis</keyword>
<keyword evidence="13" id="KW-0275">Fatty acid biosynthesis</keyword>
<organism evidence="20 21">
    <name type="scientific">Salvator merianae</name>
    <name type="common">Argentine black and white tegu</name>
    <name type="synonym">Tupinambis merianae</name>
    <dbReference type="NCBI Taxonomy" id="96440"/>
    <lineage>
        <taxon>Eukaryota</taxon>
        <taxon>Metazoa</taxon>
        <taxon>Chordata</taxon>
        <taxon>Craniata</taxon>
        <taxon>Vertebrata</taxon>
        <taxon>Euteleostomi</taxon>
        <taxon>Lepidosauria</taxon>
        <taxon>Squamata</taxon>
        <taxon>Bifurcata</taxon>
        <taxon>Unidentata</taxon>
        <taxon>Episquamata</taxon>
        <taxon>Laterata</taxon>
        <taxon>Teiioidea</taxon>
        <taxon>Teiidae</taxon>
        <taxon>Salvator</taxon>
    </lineage>
</organism>
<evidence type="ECO:0000256" key="9">
    <source>
        <dbReference type="ARBA" id="ARBA00022832"/>
    </source>
</evidence>
<dbReference type="AlphaFoldDB" id="A0A8D0BYC1"/>
<dbReference type="InterPro" id="IPR040079">
    <property type="entry name" value="Glutathione_S-Trfase"/>
</dbReference>
<keyword evidence="6" id="KW-0444">Lipid biosynthesis</keyword>
<dbReference type="CDD" id="cd03197">
    <property type="entry name" value="GST_C_mPGES2"/>
    <property type="match status" value="1"/>
</dbReference>
<dbReference type="InterPro" id="IPR036249">
    <property type="entry name" value="Thioredoxin-like_sf"/>
</dbReference>
<keyword evidence="14" id="KW-0413">Isomerase</keyword>
<dbReference type="GO" id="GO:0005634">
    <property type="term" value="C:nucleus"/>
    <property type="evidence" value="ECO:0007669"/>
    <property type="project" value="Ensembl"/>
</dbReference>
<evidence type="ECO:0000256" key="7">
    <source>
        <dbReference type="ARBA" id="ARBA00022585"/>
    </source>
</evidence>
<dbReference type="GO" id="GO:0000139">
    <property type="term" value="C:Golgi membrane"/>
    <property type="evidence" value="ECO:0007669"/>
    <property type="project" value="Ensembl"/>
</dbReference>
<reference evidence="20" key="1">
    <citation type="submission" date="2025-08" db="UniProtKB">
        <authorList>
            <consortium name="Ensembl"/>
        </authorList>
    </citation>
    <scope>IDENTIFICATION</scope>
</reference>
<dbReference type="FunFam" id="3.40.30.10:FF:000114">
    <property type="entry name" value="Prostaglandin E synthase 2"/>
    <property type="match status" value="1"/>
</dbReference>
<dbReference type="InterPro" id="IPR011767">
    <property type="entry name" value="GLR_AS"/>
</dbReference>
<dbReference type="PROSITE" id="PS51354">
    <property type="entry name" value="GLUTAREDOXIN_2"/>
    <property type="match status" value="1"/>
</dbReference>
<dbReference type="GeneTree" id="ENSGT00390000000224"/>
<comment type="pathway">
    <text evidence="1">Lipid metabolism; prostaglandin biosynthesis.</text>
</comment>
<dbReference type="EC" id="5.3.99.3" evidence="3"/>
<keyword evidence="5" id="KW-0644">Prostaglandin metabolism</keyword>
<evidence type="ECO:0000256" key="16">
    <source>
        <dbReference type="ARBA" id="ARBA00023931"/>
    </source>
</evidence>
<dbReference type="SFLD" id="SFLDS00019">
    <property type="entry name" value="Glutathione_Transferase_(cytos"/>
    <property type="match status" value="1"/>
</dbReference>
<comment type="catalytic activity">
    <reaction evidence="15">
        <text>prostaglandin H2 = (12S)-hydroxy-(5Z,8E,10E)-heptadecatrienoate + malonaldehyde</text>
        <dbReference type="Rhea" id="RHEA:48644"/>
        <dbReference type="ChEBI" id="CHEBI:57405"/>
        <dbReference type="ChEBI" id="CHEBI:90694"/>
        <dbReference type="ChEBI" id="CHEBI:566274"/>
    </reaction>
    <physiologicalReaction direction="left-to-right" evidence="15">
        <dbReference type="Rhea" id="RHEA:48645"/>
    </physiologicalReaction>
</comment>
<feature type="domain" description="GST N-terminal" evidence="19">
    <location>
        <begin position="100"/>
        <end position="179"/>
    </location>
</feature>
<accession>A0A8D0BYC1</accession>
<dbReference type="Gene3D" id="6.20.200.30">
    <property type="match status" value="1"/>
</dbReference>
<keyword evidence="8" id="KW-0812">Transmembrane</keyword>
<dbReference type="PROSITE" id="PS00195">
    <property type="entry name" value="GLUTAREDOXIN_1"/>
    <property type="match status" value="1"/>
</dbReference>
<evidence type="ECO:0000256" key="8">
    <source>
        <dbReference type="ARBA" id="ARBA00022692"/>
    </source>
</evidence>
<evidence type="ECO:0000256" key="10">
    <source>
        <dbReference type="ARBA" id="ARBA00022989"/>
    </source>
</evidence>
<dbReference type="OMA" id="DYCLTEG"/>
<proteinExistence type="inferred from homology"/>
<reference evidence="20" key="2">
    <citation type="submission" date="2025-09" db="UniProtKB">
        <authorList>
            <consortium name="Ensembl"/>
        </authorList>
    </citation>
    <scope>IDENTIFICATION</scope>
</reference>
<keyword evidence="21" id="KW-1185">Reference proteome</keyword>
<protein>
    <recommendedName>
        <fullName evidence="4">Prostaglandin E synthase 2</fullName>
        <ecNumber evidence="3">5.3.99.3</ecNumber>
    </recommendedName>
    <alternativeName>
        <fullName evidence="17">Microsomal prostaglandin E synthase 2</fullName>
    </alternativeName>
</protein>
<evidence type="ECO:0000256" key="6">
    <source>
        <dbReference type="ARBA" id="ARBA00022516"/>
    </source>
</evidence>
<evidence type="ECO:0000256" key="14">
    <source>
        <dbReference type="ARBA" id="ARBA00023235"/>
    </source>
</evidence>
<dbReference type="FunFam" id="1.20.1050.10:FF:000028">
    <property type="entry name" value="Prostaglandin E synthase 2"/>
    <property type="match status" value="1"/>
</dbReference>
<evidence type="ECO:0000256" key="12">
    <source>
        <dbReference type="ARBA" id="ARBA00023136"/>
    </source>
</evidence>
<dbReference type="InterPro" id="IPR004045">
    <property type="entry name" value="Glutathione_S-Trfase_N"/>
</dbReference>
<sequence>MAAACTGWRALGHFARWRPPGPIRLQGSFFPQAGVRTRCTSSSSGGKSQGHSWAGVRGPPLLLGAAFALGGTLGVYQILQRRFQRQPQLAERMELPNSGLQLTLYQYKTCPFCSKVRAFLDYHGLPYEIVEVNPVMRQEIKFSAYRKVPILVVNTDNTLQLNDSSVIISAIKSYLVSRKSLEEIVSYYPAMKAKNDRGKEVIEYGNKYWLMLDEQETLRIYPVKDARVEEMKWRQWADDWLVHLISPNVYRTVGEALASFDYIVREGKFGTVEGFFAKYAGAAAMFFISKRLKARHHLHDDVREDLYKAANDWVQAVGKHRMFMGGTQPNLADLAVYGVLRVMEGLEAFDDMMFHTNIQPWYLRMEAAIKEGKANL</sequence>
<evidence type="ECO:0000256" key="2">
    <source>
        <dbReference type="ARBA" id="ARBA00007409"/>
    </source>
</evidence>
<evidence type="ECO:0000256" key="5">
    <source>
        <dbReference type="ARBA" id="ARBA00022501"/>
    </source>
</evidence>
<dbReference type="GO" id="GO:0016829">
    <property type="term" value="F:lyase activity"/>
    <property type="evidence" value="ECO:0007669"/>
    <property type="project" value="Ensembl"/>
</dbReference>
<dbReference type="SUPFAM" id="SSF52833">
    <property type="entry name" value="Thioredoxin-like"/>
    <property type="match status" value="1"/>
</dbReference>
<dbReference type="GO" id="GO:0003677">
    <property type="term" value="F:DNA binding"/>
    <property type="evidence" value="ECO:0007669"/>
    <property type="project" value="Ensembl"/>
</dbReference>
<dbReference type="SFLD" id="SFLDG01203">
    <property type="entry name" value="Prostaglandin_E_synthase_like1"/>
    <property type="match status" value="1"/>
</dbReference>
<evidence type="ECO:0000313" key="21">
    <source>
        <dbReference type="Proteomes" id="UP000694421"/>
    </source>
</evidence>
<evidence type="ECO:0000313" key="20">
    <source>
        <dbReference type="Ensembl" id="ENSSMRP00000014615.1"/>
    </source>
</evidence>
<dbReference type="Gene3D" id="3.40.30.10">
    <property type="entry name" value="Glutaredoxin"/>
    <property type="match status" value="1"/>
</dbReference>
<dbReference type="Pfam" id="PF13417">
    <property type="entry name" value="GST_N_3"/>
    <property type="match status" value="1"/>
</dbReference>
<evidence type="ECO:0000259" key="19">
    <source>
        <dbReference type="PROSITE" id="PS50404"/>
    </source>
</evidence>
<dbReference type="GO" id="GO:0046903">
    <property type="term" value="P:secretion"/>
    <property type="evidence" value="ECO:0007669"/>
    <property type="project" value="Ensembl"/>
</dbReference>
<evidence type="ECO:0000256" key="13">
    <source>
        <dbReference type="ARBA" id="ARBA00023160"/>
    </source>
</evidence>
<dbReference type="GO" id="GO:0005739">
    <property type="term" value="C:mitochondrion"/>
    <property type="evidence" value="ECO:0007669"/>
    <property type="project" value="Ensembl"/>
</dbReference>
<dbReference type="SFLD" id="SFLDG01182">
    <property type="entry name" value="Prostaglandin_E_synthase_like"/>
    <property type="match status" value="1"/>
</dbReference>
<evidence type="ECO:0000256" key="15">
    <source>
        <dbReference type="ARBA" id="ARBA00023930"/>
    </source>
</evidence>